<comment type="function">
    <text evidence="1">E3 ubiquitin-protein ligase. Component of the ribosome quality control complex (RQC), a ribosome-associated complex that mediates ubiquitination and extraction of incompletely synthesized nascent chains for proteasomal degradation.</text>
</comment>
<dbReference type="InterPro" id="IPR039795">
    <property type="entry name" value="LTN1/Rkr1"/>
</dbReference>
<dbReference type="GO" id="GO:0008270">
    <property type="term" value="F:zinc ion binding"/>
    <property type="evidence" value="ECO:0007669"/>
    <property type="project" value="UniProtKB-KW"/>
</dbReference>
<reference evidence="3 4" key="1">
    <citation type="submission" date="2024-01" db="EMBL/GenBank/DDBJ databases">
        <title>A telomere-to-telomere, gap-free genome of sweet tea (Lithocarpus litseifolius).</title>
        <authorList>
            <person name="Zhou J."/>
        </authorList>
    </citation>
    <scope>NUCLEOTIDE SEQUENCE [LARGE SCALE GENOMIC DNA]</scope>
    <source>
        <strain evidence="3">Zhou-2022a</strain>
        <tissue evidence="3">Leaf</tissue>
    </source>
</reference>
<dbReference type="Proteomes" id="UP001459277">
    <property type="component" value="Unassembled WGS sequence"/>
</dbReference>
<keyword evidence="4" id="KW-1185">Reference proteome</keyword>
<dbReference type="GO" id="GO:0043023">
    <property type="term" value="F:ribosomal large subunit binding"/>
    <property type="evidence" value="ECO:0007669"/>
    <property type="project" value="TreeGrafter"/>
</dbReference>
<name>A0AAW2DGK5_9ROSI</name>
<comment type="pathway">
    <text evidence="1">Protein modification; protein ubiquitination.</text>
</comment>
<feature type="domain" description="E3 ubiquitin-protein ligase listerin N-terminal" evidence="2">
    <location>
        <begin position="18"/>
        <end position="79"/>
    </location>
</feature>
<comment type="subunit">
    <text evidence="1">Component of the ribosome quality control complex (RQC).</text>
</comment>
<organism evidence="3 4">
    <name type="scientific">Lithocarpus litseifolius</name>
    <dbReference type="NCBI Taxonomy" id="425828"/>
    <lineage>
        <taxon>Eukaryota</taxon>
        <taxon>Viridiplantae</taxon>
        <taxon>Streptophyta</taxon>
        <taxon>Embryophyta</taxon>
        <taxon>Tracheophyta</taxon>
        <taxon>Spermatophyta</taxon>
        <taxon>Magnoliopsida</taxon>
        <taxon>eudicotyledons</taxon>
        <taxon>Gunneridae</taxon>
        <taxon>Pentapetalae</taxon>
        <taxon>rosids</taxon>
        <taxon>fabids</taxon>
        <taxon>Fagales</taxon>
        <taxon>Fagaceae</taxon>
        <taxon>Lithocarpus</taxon>
    </lineage>
</organism>
<keyword evidence="1" id="KW-0479">Metal-binding</keyword>
<dbReference type="PANTHER" id="PTHR12389:SF0">
    <property type="entry name" value="E3 UBIQUITIN-PROTEIN LIGASE LISTERIN"/>
    <property type="match status" value="1"/>
</dbReference>
<comment type="caution">
    <text evidence="3">The sequence shown here is derived from an EMBL/GenBank/DDBJ whole genome shotgun (WGS) entry which is preliminary data.</text>
</comment>
<dbReference type="GO" id="GO:0072344">
    <property type="term" value="P:rescue of stalled ribosome"/>
    <property type="evidence" value="ECO:0007669"/>
    <property type="project" value="UniProtKB-UniRule"/>
</dbReference>
<keyword evidence="1" id="KW-0862">Zinc</keyword>
<dbReference type="GO" id="GO:1990116">
    <property type="term" value="P:ribosome-associated ubiquitin-dependent protein catabolic process"/>
    <property type="evidence" value="ECO:0007669"/>
    <property type="project" value="UniProtKB-UniRule"/>
</dbReference>
<comment type="catalytic activity">
    <reaction evidence="1">
        <text>S-ubiquitinyl-[E2 ubiquitin-conjugating enzyme]-L-cysteine + [acceptor protein]-L-lysine = [E2 ubiquitin-conjugating enzyme]-L-cysteine + N(6)-ubiquitinyl-[acceptor protein]-L-lysine.</text>
        <dbReference type="EC" id="2.3.2.27"/>
    </reaction>
</comment>
<gene>
    <name evidence="3" type="ORF">SO802_011099</name>
</gene>
<evidence type="ECO:0000313" key="4">
    <source>
        <dbReference type="Proteomes" id="UP001459277"/>
    </source>
</evidence>
<sequence length="102" mass="11749">MGIVVEWVVARLQGRGNDIVAQLKALASLSVLLKQKSGKDIVPIIPQWAFEYKRLLQDYNWEVRQATHDTMTNLVIAVGFEPILIQTHDFWFPLFVMHCLEV</sequence>
<dbReference type="PANTHER" id="PTHR12389">
    <property type="entry name" value="ZINC FINGER PROTEIN 294"/>
    <property type="match status" value="1"/>
</dbReference>
<comment type="similarity">
    <text evidence="1">Belongs to the LTN1 family.</text>
</comment>
<evidence type="ECO:0000313" key="3">
    <source>
        <dbReference type="EMBL" id="KAL0009597.1"/>
    </source>
</evidence>
<keyword evidence="1" id="KW-0863">Zinc-finger</keyword>
<dbReference type="InterPro" id="IPR054476">
    <property type="entry name" value="Ltn1_N"/>
</dbReference>
<evidence type="ECO:0000256" key="1">
    <source>
        <dbReference type="RuleBase" id="RU367090"/>
    </source>
</evidence>
<dbReference type="GO" id="GO:0005829">
    <property type="term" value="C:cytosol"/>
    <property type="evidence" value="ECO:0007669"/>
    <property type="project" value="UniProtKB-UniRule"/>
</dbReference>
<keyword evidence="1" id="KW-0833">Ubl conjugation pathway</keyword>
<evidence type="ECO:0000259" key="2">
    <source>
        <dbReference type="Pfam" id="PF22958"/>
    </source>
</evidence>
<proteinExistence type="inferred from homology"/>
<dbReference type="GO" id="GO:0061630">
    <property type="term" value="F:ubiquitin protein ligase activity"/>
    <property type="evidence" value="ECO:0007669"/>
    <property type="project" value="UniProtKB-UniRule"/>
</dbReference>
<dbReference type="AlphaFoldDB" id="A0AAW2DGK5"/>
<dbReference type="EMBL" id="JAZDWU010000003">
    <property type="protein sequence ID" value="KAL0009597.1"/>
    <property type="molecule type" value="Genomic_DNA"/>
</dbReference>
<accession>A0AAW2DGK5</accession>
<dbReference type="Pfam" id="PF22958">
    <property type="entry name" value="Ltn1_1st"/>
    <property type="match status" value="1"/>
</dbReference>
<protein>
    <recommendedName>
        <fullName evidence="1">E3 ubiquitin-protein ligase listerin</fullName>
        <ecNumber evidence="1">2.3.2.27</ecNumber>
    </recommendedName>
    <alternativeName>
        <fullName evidence="1">RING-type E3 ubiquitin transferase listerin</fullName>
    </alternativeName>
</protein>
<dbReference type="EC" id="2.3.2.27" evidence="1"/>
<keyword evidence="1" id="KW-0808">Transferase</keyword>
<dbReference type="GO" id="GO:1990112">
    <property type="term" value="C:RQC complex"/>
    <property type="evidence" value="ECO:0007669"/>
    <property type="project" value="UniProtKB-UniRule"/>
</dbReference>